<keyword evidence="6" id="KW-0029">Amino-acid transport</keyword>
<dbReference type="EnsemblProtists" id="EOD14111">
    <property type="protein sequence ID" value="EOD14111"/>
    <property type="gene ID" value="EMIHUDRAFT_212114"/>
</dbReference>
<evidence type="ECO:0000256" key="7">
    <source>
        <dbReference type="ARBA" id="ARBA00022989"/>
    </source>
</evidence>
<evidence type="ECO:0000313" key="11">
    <source>
        <dbReference type="Proteomes" id="UP000013827"/>
    </source>
</evidence>
<dbReference type="Pfam" id="PF01490">
    <property type="entry name" value="Aa_trans"/>
    <property type="match status" value="2"/>
</dbReference>
<reference evidence="10" key="2">
    <citation type="submission" date="2024-10" db="UniProtKB">
        <authorList>
            <consortium name="EnsemblProtists"/>
        </authorList>
    </citation>
    <scope>IDENTIFICATION</scope>
</reference>
<dbReference type="GO" id="GO:0005290">
    <property type="term" value="F:L-histidine transmembrane transporter activity"/>
    <property type="evidence" value="ECO:0007669"/>
    <property type="project" value="TreeGrafter"/>
</dbReference>
<dbReference type="AlphaFoldDB" id="A0A0D3IS76"/>
<dbReference type="GeneID" id="17260308"/>
<evidence type="ECO:0000313" key="10">
    <source>
        <dbReference type="EnsemblProtists" id="EOD14111"/>
    </source>
</evidence>
<keyword evidence="7" id="KW-1133">Transmembrane helix</keyword>
<dbReference type="InterPro" id="IPR013057">
    <property type="entry name" value="AA_transpt_TM"/>
</dbReference>
<comment type="subcellular location">
    <subcellularLocation>
        <location evidence="1">Vacuole membrane</location>
        <topology evidence="1">Multi-pass membrane protein</topology>
    </subcellularLocation>
</comment>
<name>A0A0D3IS76_EMIH1</name>
<evidence type="ECO:0000256" key="8">
    <source>
        <dbReference type="ARBA" id="ARBA00023136"/>
    </source>
</evidence>
<accession>A0A0D3IS76</accession>
<dbReference type="PANTHER" id="PTHR22950">
    <property type="entry name" value="AMINO ACID TRANSPORTER"/>
    <property type="match status" value="1"/>
</dbReference>
<dbReference type="GO" id="GO:0005302">
    <property type="term" value="F:L-tyrosine transmembrane transporter activity"/>
    <property type="evidence" value="ECO:0007669"/>
    <property type="project" value="TreeGrafter"/>
</dbReference>
<feature type="domain" description="Amino acid transporter transmembrane" evidence="9">
    <location>
        <begin position="103"/>
        <end position="158"/>
    </location>
</feature>
<evidence type="ECO:0000256" key="1">
    <source>
        <dbReference type="ARBA" id="ARBA00004128"/>
    </source>
</evidence>
<keyword evidence="11" id="KW-1185">Reference proteome</keyword>
<keyword evidence="3" id="KW-0813">Transport</keyword>
<dbReference type="Proteomes" id="UP000013827">
    <property type="component" value="Unassembled WGS sequence"/>
</dbReference>
<dbReference type="KEGG" id="ehx:EMIHUDRAFT_212114"/>
<dbReference type="GO" id="GO:0061459">
    <property type="term" value="F:L-arginine transmembrane transporter activity"/>
    <property type="evidence" value="ECO:0007669"/>
    <property type="project" value="TreeGrafter"/>
</dbReference>
<dbReference type="GO" id="GO:0005774">
    <property type="term" value="C:vacuolar membrane"/>
    <property type="evidence" value="ECO:0007669"/>
    <property type="project" value="UniProtKB-SubCell"/>
</dbReference>
<dbReference type="PANTHER" id="PTHR22950:SF678">
    <property type="entry name" value="VACUOLAR AMINO ACID TRANSPORTER 5-RELATED"/>
    <property type="match status" value="1"/>
</dbReference>
<reference evidence="11" key="1">
    <citation type="journal article" date="2013" name="Nature">
        <title>Pan genome of the phytoplankton Emiliania underpins its global distribution.</title>
        <authorList>
            <person name="Read B.A."/>
            <person name="Kegel J."/>
            <person name="Klute M.J."/>
            <person name="Kuo A."/>
            <person name="Lefebvre S.C."/>
            <person name="Maumus F."/>
            <person name="Mayer C."/>
            <person name="Miller J."/>
            <person name="Monier A."/>
            <person name="Salamov A."/>
            <person name="Young J."/>
            <person name="Aguilar M."/>
            <person name="Claverie J.M."/>
            <person name="Frickenhaus S."/>
            <person name="Gonzalez K."/>
            <person name="Herman E.K."/>
            <person name="Lin Y.C."/>
            <person name="Napier J."/>
            <person name="Ogata H."/>
            <person name="Sarno A.F."/>
            <person name="Shmutz J."/>
            <person name="Schroeder D."/>
            <person name="de Vargas C."/>
            <person name="Verret F."/>
            <person name="von Dassow P."/>
            <person name="Valentin K."/>
            <person name="Van de Peer Y."/>
            <person name="Wheeler G."/>
            <person name="Dacks J.B."/>
            <person name="Delwiche C.F."/>
            <person name="Dyhrman S.T."/>
            <person name="Glockner G."/>
            <person name="John U."/>
            <person name="Richards T."/>
            <person name="Worden A.Z."/>
            <person name="Zhang X."/>
            <person name="Grigoriev I.V."/>
            <person name="Allen A.E."/>
            <person name="Bidle K."/>
            <person name="Borodovsky M."/>
            <person name="Bowler C."/>
            <person name="Brownlee C."/>
            <person name="Cock J.M."/>
            <person name="Elias M."/>
            <person name="Gladyshev V.N."/>
            <person name="Groth M."/>
            <person name="Guda C."/>
            <person name="Hadaegh A."/>
            <person name="Iglesias-Rodriguez M.D."/>
            <person name="Jenkins J."/>
            <person name="Jones B.M."/>
            <person name="Lawson T."/>
            <person name="Leese F."/>
            <person name="Lindquist E."/>
            <person name="Lobanov A."/>
            <person name="Lomsadze A."/>
            <person name="Malik S.B."/>
            <person name="Marsh M.E."/>
            <person name="Mackinder L."/>
            <person name="Mock T."/>
            <person name="Mueller-Roeber B."/>
            <person name="Pagarete A."/>
            <person name="Parker M."/>
            <person name="Probert I."/>
            <person name="Quesneville H."/>
            <person name="Raines C."/>
            <person name="Rensing S.A."/>
            <person name="Riano-Pachon D.M."/>
            <person name="Richier S."/>
            <person name="Rokitta S."/>
            <person name="Shiraiwa Y."/>
            <person name="Soanes D.M."/>
            <person name="van der Giezen M."/>
            <person name="Wahlund T.M."/>
            <person name="Williams B."/>
            <person name="Wilson W."/>
            <person name="Wolfe G."/>
            <person name="Wurch L.L."/>
        </authorList>
    </citation>
    <scope>NUCLEOTIDE SEQUENCE</scope>
</reference>
<feature type="domain" description="Amino acid transporter transmembrane" evidence="9">
    <location>
        <begin position="198"/>
        <end position="299"/>
    </location>
</feature>
<proteinExistence type="inferred from homology"/>
<evidence type="ECO:0000256" key="4">
    <source>
        <dbReference type="ARBA" id="ARBA00022554"/>
    </source>
</evidence>
<comment type="similarity">
    <text evidence="2">Belongs to the amino acid/polyamine transporter 2 family.</text>
</comment>
<organism evidence="10 11">
    <name type="scientific">Emiliania huxleyi (strain CCMP1516)</name>
    <dbReference type="NCBI Taxonomy" id="280463"/>
    <lineage>
        <taxon>Eukaryota</taxon>
        <taxon>Haptista</taxon>
        <taxon>Haptophyta</taxon>
        <taxon>Prymnesiophyceae</taxon>
        <taxon>Isochrysidales</taxon>
        <taxon>Noelaerhabdaceae</taxon>
        <taxon>Emiliania</taxon>
    </lineage>
</organism>
<keyword evidence="5" id="KW-0812">Transmembrane</keyword>
<protein>
    <recommendedName>
        <fullName evidence="9">Amino acid transporter transmembrane domain-containing protein</fullName>
    </recommendedName>
</protein>
<dbReference type="GO" id="GO:0015189">
    <property type="term" value="F:L-lysine transmembrane transporter activity"/>
    <property type="evidence" value="ECO:0007669"/>
    <property type="project" value="TreeGrafter"/>
</dbReference>
<dbReference type="HOGENOM" id="CLU_585862_0_0_1"/>
<evidence type="ECO:0000259" key="9">
    <source>
        <dbReference type="Pfam" id="PF01490"/>
    </source>
</evidence>
<dbReference type="GO" id="GO:0005313">
    <property type="term" value="F:L-glutamate transmembrane transporter activity"/>
    <property type="evidence" value="ECO:0007669"/>
    <property type="project" value="TreeGrafter"/>
</dbReference>
<evidence type="ECO:0000256" key="2">
    <source>
        <dbReference type="ARBA" id="ARBA00008066"/>
    </source>
</evidence>
<dbReference type="PaxDb" id="2903-EOD14111"/>
<evidence type="ECO:0000256" key="3">
    <source>
        <dbReference type="ARBA" id="ARBA00022448"/>
    </source>
</evidence>
<evidence type="ECO:0000256" key="6">
    <source>
        <dbReference type="ARBA" id="ARBA00022970"/>
    </source>
</evidence>
<sequence length="467" mass="48658">MDTSSSFATDQDARIARLEARLAQLEAIQGAPRVSRCKRLATLLLPWAALPRSEQPRRVQISEARRVTTKSARDASVRMEPPKLSERITSFLDIEKPSGPEGSASIFSSAVNLANTVLGTGILALPRSLSFAGFVPGFALIVGSALVNTLTNVYISDAAISCGWPASFRKLSDKVGDTFDACPTDGSANEQSCPPGEASYFTTMSGVLDALPALAMAYACQISTPTLWNEMYQPTRGRMLLLYLYALGGSRVLSNILSSYPASPIINAARIGLSFVTIFSFPIQAMALRQSIASIVDEARKTCCGGAEAGKATGPHPASIEAAVTLGRLDSLDKFEITPGVLPARMSSQGAIGLSKSGEAMNGEATGFFPGLPPPMPMPLPPNGVPVSPSLSGVAGPPMPKVVESVELVVAPLPPASDAVFELSPSLVLPTVAFIAVATLLSAMGVDIGLVCASRLAGPGAVEPCRV</sequence>
<dbReference type="GO" id="GO:0015194">
    <property type="term" value="F:L-serine transmembrane transporter activity"/>
    <property type="evidence" value="ECO:0007669"/>
    <property type="project" value="TreeGrafter"/>
</dbReference>
<keyword evidence="8" id="KW-0472">Membrane</keyword>
<keyword evidence="4" id="KW-0926">Vacuole</keyword>
<evidence type="ECO:0000256" key="5">
    <source>
        <dbReference type="ARBA" id="ARBA00022692"/>
    </source>
</evidence>
<dbReference type="RefSeq" id="XP_005766540.1">
    <property type="nucleotide sequence ID" value="XM_005766483.1"/>
</dbReference>